<organism evidence="1 2">
    <name type="scientific">Hypholoma sublateritium (strain FD-334 SS-4)</name>
    <dbReference type="NCBI Taxonomy" id="945553"/>
    <lineage>
        <taxon>Eukaryota</taxon>
        <taxon>Fungi</taxon>
        <taxon>Dikarya</taxon>
        <taxon>Basidiomycota</taxon>
        <taxon>Agaricomycotina</taxon>
        <taxon>Agaricomycetes</taxon>
        <taxon>Agaricomycetidae</taxon>
        <taxon>Agaricales</taxon>
        <taxon>Agaricineae</taxon>
        <taxon>Strophariaceae</taxon>
        <taxon>Hypholoma</taxon>
    </lineage>
</organism>
<dbReference type="OrthoDB" id="2418900at2759"/>
<gene>
    <name evidence="1" type="ORF">HYPSUDRAFT_119030</name>
</gene>
<dbReference type="AlphaFoldDB" id="A0A0D2M4A3"/>
<protein>
    <recommendedName>
        <fullName evidence="3">C2H2-type domain-containing protein</fullName>
    </recommendedName>
</protein>
<dbReference type="Pfam" id="PF18759">
    <property type="entry name" value="Plavaka"/>
    <property type="match status" value="1"/>
</dbReference>
<reference evidence="2" key="1">
    <citation type="submission" date="2014-04" db="EMBL/GenBank/DDBJ databases">
        <title>Evolutionary Origins and Diversification of the Mycorrhizal Mutualists.</title>
        <authorList>
            <consortium name="DOE Joint Genome Institute"/>
            <consortium name="Mycorrhizal Genomics Consortium"/>
            <person name="Kohler A."/>
            <person name="Kuo A."/>
            <person name="Nagy L.G."/>
            <person name="Floudas D."/>
            <person name="Copeland A."/>
            <person name="Barry K.W."/>
            <person name="Cichocki N."/>
            <person name="Veneault-Fourrey C."/>
            <person name="LaButti K."/>
            <person name="Lindquist E.A."/>
            <person name="Lipzen A."/>
            <person name="Lundell T."/>
            <person name="Morin E."/>
            <person name="Murat C."/>
            <person name="Riley R."/>
            <person name="Ohm R."/>
            <person name="Sun H."/>
            <person name="Tunlid A."/>
            <person name="Henrissat B."/>
            <person name="Grigoriev I.V."/>
            <person name="Hibbett D.S."/>
            <person name="Martin F."/>
        </authorList>
    </citation>
    <scope>NUCLEOTIDE SEQUENCE [LARGE SCALE GENOMIC DNA]</scope>
    <source>
        <strain evidence="2">FD-334 SS-4</strain>
    </source>
</reference>
<dbReference type="OMA" id="YHNIRAL"/>
<accession>A0A0D2M4A3</accession>
<evidence type="ECO:0008006" key="3">
    <source>
        <dbReference type="Google" id="ProtNLM"/>
    </source>
</evidence>
<dbReference type="InterPro" id="IPR041078">
    <property type="entry name" value="Plavaka"/>
</dbReference>
<sequence>ITSSPSCCTYLCQIQMPNHPCPALCGRFFITIGGLNSHLSASKSCRWYIPEMLHELDAALEMEDGPQAEAEDFLDYDPQHDPEGADLPDFQELLDEFVVEKLGLSYHNIRALHQKIDSMPERAGEWQTKTLRFEDCPDETFTIHHRDPIEAIKTLWRDPDLSPQMTFRPKKVYSNSSRRNRIYNEMWTGQWWHVLQSKLPQGGTLAPVIIATDKTQLTQFSGGKAAYPVYLTIGNIPKATRRKPSKHACILIAYLSVDKVNRTKMTDQEHRSRVQRIFHESMRTVLEPLIDAGKGGIEMTSSNGAVRNIFPILTSYVADYPEQCLVTCTKYGTCVKCKVKASDLANATAAPKRTQLWTESVIQDAKADSGGNRGQFHKYCMSFDVAGSVYRPFWEGFPLVDIHQTITPDVLHQLYQGVFKHLVSWCQRLL</sequence>
<feature type="non-terminal residue" evidence="1">
    <location>
        <position position="1"/>
    </location>
</feature>
<dbReference type="STRING" id="945553.A0A0D2M4A3"/>
<keyword evidence="2" id="KW-1185">Reference proteome</keyword>
<name>A0A0D2M4A3_HYPSF</name>
<proteinExistence type="predicted"/>
<dbReference type="Proteomes" id="UP000054270">
    <property type="component" value="Unassembled WGS sequence"/>
</dbReference>
<evidence type="ECO:0000313" key="1">
    <source>
        <dbReference type="EMBL" id="KJA18013.1"/>
    </source>
</evidence>
<feature type="non-terminal residue" evidence="1">
    <location>
        <position position="430"/>
    </location>
</feature>
<evidence type="ECO:0000313" key="2">
    <source>
        <dbReference type="Proteomes" id="UP000054270"/>
    </source>
</evidence>
<dbReference type="EMBL" id="KN817595">
    <property type="protein sequence ID" value="KJA18013.1"/>
    <property type="molecule type" value="Genomic_DNA"/>
</dbReference>